<accession>A0A376L0F2</accession>
<protein>
    <submittedName>
        <fullName evidence="1">Cation efflux system protein</fullName>
    </submittedName>
</protein>
<dbReference type="AlphaFoldDB" id="A0A376L0F2"/>
<gene>
    <name evidence="1" type="primary">cusA_4</name>
    <name evidence="1" type="ORF">NCTC10418_05425</name>
</gene>
<reference evidence="1 2" key="1">
    <citation type="submission" date="2018-06" db="EMBL/GenBank/DDBJ databases">
        <authorList>
            <consortium name="Pathogen Informatics"/>
            <person name="Doyle S."/>
        </authorList>
    </citation>
    <scope>NUCLEOTIDE SEQUENCE [LARGE SCALE GENOMIC DNA]</scope>
    <source>
        <strain evidence="1 2">NCTC10418</strain>
    </source>
</reference>
<evidence type="ECO:0000313" key="1">
    <source>
        <dbReference type="EMBL" id="STE87740.1"/>
    </source>
</evidence>
<proteinExistence type="predicted"/>
<organism evidence="1 2">
    <name type="scientific">Escherichia coli</name>
    <dbReference type="NCBI Taxonomy" id="562"/>
    <lineage>
        <taxon>Bacteria</taxon>
        <taxon>Pseudomonadati</taxon>
        <taxon>Pseudomonadota</taxon>
        <taxon>Gammaproteobacteria</taxon>
        <taxon>Enterobacterales</taxon>
        <taxon>Enterobacteriaceae</taxon>
        <taxon>Escherichia</taxon>
    </lineage>
</organism>
<sequence>MAGAALLAIVVIPILMGYWIRGKIPPESSNPLNRFLIRVYHPLLLKVLHWAENHAAGDSAFGADGSLAAQ</sequence>
<dbReference type="EMBL" id="UFZQ01000001">
    <property type="protein sequence ID" value="STE87740.1"/>
    <property type="molecule type" value="Genomic_DNA"/>
</dbReference>
<name>A0A376L0F2_ECOLX</name>
<dbReference type="Proteomes" id="UP000255460">
    <property type="component" value="Unassembled WGS sequence"/>
</dbReference>
<evidence type="ECO:0000313" key="2">
    <source>
        <dbReference type="Proteomes" id="UP000255460"/>
    </source>
</evidence>